<evidence type="ECO:0000256" key="2">
    <source>
        <dbReference type="SAM" id="MobiDB-lite"/>
    </source>
</evidence>
<dbReference type="GO" id="GO:0010073">
    <property type="term" value="P:meristem maintenance"/>
    <property type="evidence" value="ECO:0007669"/>
    <property type="project" value="InterPro"/>
</dbReference>
<dbReference type="EMBL" id="JACGCM010002668">
    <property type="protein sequence ID" value="KAF6136892.1"/>
    <property type="molecule type" value="Genomic_DNA"/>
</dbReference>
<evidence type="ECO:0000313" key="4">
    <source>
        <dbReference type="EMBL" id="KAF6136892.1"/>
    </source>
</evidence>
<dbReference type="Proteomes" id="UP000541444">
    <property type="component" value="Unassembled WGS sequence"/>
</dbReference>
<evidence type="ECO:0000259" key="3">
    <source>
        <dbReference type="Pfam" id="PF10536"/>
    </source>
</evidence>
<evidence type="ECO:0000256" key="1">
    <source>
        <dbReference type="SAM" id="Coils"/>
    </source>
</evidence>
<dbReference type="AlphaFoldDB" id="A0A7J7L2U5"/>
<dbReference type="InterPro" id="IPR044824">
    <property type="entry name" value="MAIN-like"/>
</dbReference>
<name>A0A7J7L2U5_9MAGN</name>
<accession>A0A7J7L2U5</accession>
<feature type="domain" description="Aminotransferase-like plant mobile" evidence="3">
    <location>
        <begin position="145"/>
        <end position="263"/>
    </location>
</feature>
<protein>
    <recommendedName>
        <fullName evidence="3">Aminotransferase-like plant mobile domain-containing protein</fullName>
    </recommendedName>
</protein>
<dbReference type="InterPro" id="IPR019557">
    <property type="entry name" value="AminoTfrase-like_pln_mobile"/>
</dbReference>
<reference evidence="4 5" key="1">
    <citation type="journal article" date="2020" name="IScience">
        <title>Genome Sequencing of the Endangered Kingdonia uniflora (Circaeasteraceae, Ranunculales) Reveals Potential Mechanisms of Evolutionary Specialization.</title>
        <authorList>
            <person name="Sun Y."/>
            <person name="Deng T."/>
            <person name="Zhang A."/>
            <person name="Moore M.J."/>
            <person name="Landis J.B."/>
            <person name="Lin N."/>
            <person name="Zhang H."/>
            <person name="Zhang X."/>
            <person name="Huang J."/>
            <person name="Zhang X."/>
            <person name="Sun H."/>
            <person name="Wang H."/>
        </authorList>
    </citation>
    <scope>NUCLEOTIDE SEQUENCE [LARGE SCALE GENOMIC DNA]</scope>
    <source>
        <strain evidence="4">TB1705</strain>
        <tissue evidence="4">Leaf</tissue>
    </source>
</reference>
<sequence>YTMNEKVPPTASNRRKREFAKGDLVTYKRKIKTIDPSTVVPPNTVDTTNEGEKLPICVHHHQSTWDLTKEPQVVQDFVKLKGLDRIGAIFYNYYNSALILAFAERWQPKINSFYIKWGEMTSSLDNVEQLVGLPTDGDVTVIGGIWGFPVILESWIFAHFPKLDGIPKEMDSDAYEYCTCWKWDESITDRYGGTTLPKFREALDNYKLEDVVWDPYRDKRDFAHAFKEVTFFYGALVSPDHVQPYYPNRVMRQLNREQGIPAKRLLTETIICPITIGLAPDDNVGIHQRKEASVNEYGDTPVHQSKDVAEQYDASHHEYASLSPNSHGTMQTRGGSGGFDHQITTLNDQLQKLKEDKEKDSEANINLREALKEKDNYTYL</sequence>
<dbReference type="PANTHER" id="PTHR46033">
    <property type="entry name" value="PROTEIN MAIN-LIKE 2"/>
    <property type="match status" value="1"/>
</dbReference>
<feature type="non-terminal residue" evidence="4">
    <location>
        <position position="1"/>
    </location>
</feature>
<dbReference type="Pfam" id="PF10536">
    <property type="entry name" value="PMD"/>
    <property type="match status" value="2"/>
</dbReference>
<comment type="caution">
    <text evidence="4">The sequence shown here is derived from an EMBL/GenBank/DDBJ whole genome shotgun (WGS) entry which is preliminary data.</text>
</comment>
<feature type="compositionally biased region" description="Polar residues" evidence="2">
    <location>
        <begin position="322"/>
        <end position="333"/>
    </location>
</feature>
<proteinExistence type="predicted"/>
<dbReference type="OrthoDB" id="1421998at2759"/>
<organism evidence="4 5">
    <name type="scientific">Kingdonia uniflora</name>
    <dbReference type="NCBI Taxonomy" id="39325"/>
    <lineage>
        <taxon>Eukaryota</taxon>
        <taxon>Viridiplantae</taxon>
        <taxon>Streptophyta</taxon>
        <taxon>Embryophyta</taxon>
        <taxon>Tracheophyta</taxon>
        <taxon>Spermatophyta</taxon>
        <taxon>Magnoliopsida</taxon>
        <taxon>Ranunculales</taxon>
        <taxon>Circaeasteraceae</taxon>
        <taxon>Kingdonia</taxon>
    </lineage>
</organism>
<keyword evidence="5" id="KW-1185">Reference proteome</keyword>
<feature type="domain" description="Aminotransferase-like plant mobile" evidence="3">
    <location>
        <begin position="94"/>
        <end position="138"/>
    </location>
</feature>
<feature type="region of interest" description="Disordered" evidence="2">
    <location>
        <begin position="319"/>
        <end position="342"/>
    </location>
</feature>
<dbReference type="PANTHER" id="PTHR46033:SF1">
    <property type="entry name" value="PROTEIN MAIN-LIKE 2"/>
    <property type="match status" value="1"/>
</dbReference>
<evidence type="ECO:0000313" key="5">
    <source>
        <dbReference type="Proteomes" id="UP000541444"/>
    </source>
</evidence>
<keyword evidence="1" id="KW-0175">Coiled coil</keyword>
<feature type="coiled-coil region" evidence="1">
    <location>
        <begin position="343"/>
        <end position="370"/>
    </location>
</feature>
<gene>
    <name evidence="4" type="ORF">GIB67_018931</name>
</gene>